<feature type="region of interest" description="Disordered" evidence="1">
    <location>
        <begin position="1"/>
        <end position="25"/>
    </location>
</feature>
<accession>A0A418N061</accession>
<dbReference type="InterPro" id="IPR011047">
    <property type="entry name" value="Quinoprotein_ADH-like_sf"/>
</dbReference>
<evidence type="ECO:0000313" key="5">
    <source>
        <dbReference type="Proteomes" id="UP000283832"/>
    </source>
</evidence>
<name>A0A418N061_9ACTN</name>
<dbReference type="Proteomes" id="UP000283832">
    <property type="component" value="Unassembled WGS sequence"/>
</dbReference>
<feature type="transmembrane region" description="Helical" evidence="2">
    <location>
        <begin position="30"/>
        <end position="52"/>
    </location>
</feature>
<evidence type="ECO:0000259" key="3">
    <source>
        <dbReference type="Pfam" id="PF13360"/>
    </source>
</evidence>
<dbReference type="SUPFAM" id="SSF50998">
    <property type="entry name" value="Quinoprotein alcohol dehydrogenase-like"/>
    <property type="match status" value="1"/>
</dbReference>
<protein>
    <recommendedName>
        <fullName evidence="3">Pyrrolo-quinoline quinone repeat domain-containing protein</fullName>
    </recommendedName>
</protein>
<dbReference type="InterPro" id="IPR002372">
    <property type="entry name" value="PQQ_rpt_dom"/>
</dbReference>
<dbReference type="OrthoDB" id="3757373at2"/>
<dbReference type="InterPro" id="IPR015943">
    <property type="entry name" value="WD40/YVTN_repeat-like_dom_sf"/>
</dbReference>
<evidence type="ECO:0000313" key="4">
    <source>
        <dbReference type="EMBL" id="RIV40884.1"/>
    </source>
</evidence>
<keyword evidence="5" id="KW-1185">Reference proteome</keyword>
<dbReference type="RefSeq" id="WP_119573400.1">
    <property type="nucleotide sequence ID" value="NZ_QXEC01000002.1"/>
</dbReference>
<keyword evidence="2" id="KW-0812">Transmembrane</keyword>
<proteinExistence type="predicted"/>
<gene>
    <name evidence="4" type="ORF">D2L64_04665</name>
</gene>
<evidence type="ECO:0000256" key="2">
    <source>
        <dbReference type="SAM" id="Phobius"/>
    </source>
</evidence>
<feature type="domain" description="Pyrrolo-quinoline quinone repeat" evidence="3">
    <location>
        <begin position="150"/>
        <end position="292"/>
    </location>
</feature>
<comment type="caution">
    <text evidence="4">The sequence shown here is derived from an EMBL/GenBank/DDBJ whole genome shotgun (WGS) entry which is preliminary data.</text>
</comment>
<evidence type="ECO:0000256" key="1">
    <source>
        <dbReference type="SAM" id="MobiDB-lite"/>
    </source>
</evidence>
<dbReference type="Gene3D" id="2.130.10.10">
    <property type="entry name" value="YVTN repeat-like/Quinoprotein amine dehydrogenase"/>
    <property type="match status" value="1"/>
</dbReference>
<keyword evidence="2" id="KW-0472">Membrane</keyword>
<dbReference type="EMBL" id="QXEC01000002">
    <property type="protein sequence ID" value="RIV40884.1"/>
    <property type="molecule type" value="Genomic_DNA"/>
</dbReference>
<reference evidence="4 5" key="1">
    <citation type="submission" date="2018-08" db="EMBL/GenBank/DDBJ databases">
        <title>Jishengella sp. nov., isolated from a root of Azadirachta indica A. Juss. var. siamensis Valenton.</title>
        <authorList>
            <person name="Kuncharoen N."/>
            <person name="Tanasupawat S."/>
            <person name="Kudo T."/>
            <person name="Ohkuma M."/>
        </authorList>
    </citation>
    <scope>NUCLEOTIDE SEQUENCE [LARGE SCALE GENOMIC DNA]</scope>
    <source>
        <strain evidence="4 5">AZ1-13</strain>
    </source>
</reference>
<keyword evidence="2" id="KW-1133">Transmembrane helix</keyword>
<organism evidence="4 5">
    <name type="scientific">Micromonospora radicis</name>
    <dbReference type="NCBI Taxonomy" id="1894971"/>
    <lineage>
        <taxon>Bacteria</taxon>
        <taxon>Bacillati</taxon>
        <taxon>Actinomycetota</taxon>
        <taxon>Actinomycetes</taxon>
        <taxon>Micromonosporales</taxon>
        <taxon>Micromonosporaceae</taxon>
        <taxon>Micromonospora</taxon>
    </lineage>
</organism>
<dbReference type="Pfam" id="PF13360">
    <property type="entry name" value="PQQ_2"/>
    <property type="match status" value="1"/>
</dbReference>
<sequence length="440" mass="46994">MTLIDLGDLSGPTTTEPTARRRPAGLRRRAAGRWWSIGLVTVAALVALAGAAPPGTRVHATVPAALGSELFLAEEYIFTITPAPRVTDGTQELAAYPRPTRATVAPRQLTALWRIPVPPGHRFYRVETVAGDGVLLAMVPPGNTGGDSQTVLLDVRTGQERWRTVGFGTPDPSGRVLLQTFGFEEPMTLRAVDLADGRELWSTTSPPGWLQHHWRDGVIDAIVLSTNAGDVDVLDATTGEVRHRLPRSAAHPSAYQQSSLVGDLVLVVSNSRVVTAYGIDGLVRRWQTTLPLAEQVTRCGELLCVQAGGGGTHVLDPATGALRWRTDVDAELLRVTGARGLAQLRGSPGRELVLLDSATGAVLTDYAAWASVASYEQEQELYGVHTIPEVGLVLARLDPAQAQPRRLDVLAGAAGGCQSRDGLIGCRRHDGGFGVWQLPE</sequence>
<dbReference type="AlphaFoldDB" id="A0A418N061"/>